<feature type="transmembrane region" description="Helical" evidence="2">
    <location>
        <begin position="63"/>
        <end position="82"/>
    </location>
</feature>
<dbReference type="GO" id="GO:0005886">
    <property type="term" value="C:plasma membrane"/>
    <property type="evidence" value="ECO:0007669"/>
    <property type="project" value="TreeGrafter"/>
</dbReference>
<feature type="transmembrane region" description="Helical" evidence="2">
    <location>
        <begin position="121"/>
        <end position="140"/>
    </location>
</feature>
<keyword evidence="2" id="KW-0472">Membrane</keyword>
<name>A0A943DEH2_9FIRM</name>
<evidence type="ECO:0000256" key="1">
    <source>
        <dbReference type="SAM" id="MobiDB-lite"/>
    </source>
</evidence>
<keyword evidence="2" id="KW-0812">Transmembrane</keyword>
<comment type="caution">
    <text evidence="3">The sequence shown here is derived from an EMBL/GenBank/DDBJ whole genome shotgun (WGS) entry which is preliminary data.</text>
</comment>
<dbReference type="InterPro" id="IPR052712">
    <property type="entry name" value="Acid_resist_chaperone_HdeD"/>
</dbReference>
<dbReference type="Pfam" id="PF03729">
    <property type="entry name" value="DUF308"/>
    <property type="match status" value="1"/>
</dbReference>
<organism evidence="3 4">
    <name type="scientific">Subdoligranulum variabile</name>
    <dbReference type="NCBI Taxonomy" id="214851"/>
    <lineage>
        <taxon>Bacteria</taxon>
        <taxon>Bacillati</taxon>
        <taxon>Bacillota</taxon>
        <taxon>Clostridia</taxon>
        <taxon>Eubacteriales</taxon>
        <taxon>Oscillospiraceae</taxon>
        <taxon>Subdoligranulum</taxon>
    </lineage>
</organism>
<dbReference type="PANTHER" id="PTHR34989">
    <property type="entry name" value="PROTEIN HDED"/>
    <property type="match status" value="1"/>
</dbReference>
<evidence type="ECO:0000313" key="3">
    <source>
        <dbReference type="EMBL" id="MBS5331484.1"/>
    </source>
</evidence>
<feature type="region of interest" description="Disordered" evidence="1">
    <location>
        <begin position="200"/>
        <end position="224"/>
    </location>
</feature>
<dbReference type="EMBL" id="JAGZGG010000004">
    <property type="protein sequence ID" value="MBS5331484.1"/>
    <property type="molecule type" value="Genomic_DNA"/>
</dbReference>
<reference evidence="3" key="1">
    <citation type="submission" date="2021-02" db="EMBL/GenBank/DDBJ databases">
        <title>Infant gut strain persistence is associated with maternal origin, phylogeny, and functional potential including surface adhesion and iron acquisition.</title>
        <authorList>
            <person name="Lou Y.C."/>
        </authorList>
    </citation>
    <scope>NUCLEOTIDE SEQUENCE</scope>
    <source>
        <strain evidence="3">L3_101_000M1_dasL3_101_000M1_concoct_87</strain>
    </source>
</reference>
<dbReference type="InterPro" id="IPR005325">
    <property type="entry name" value="DUF308_memb"/>
</dbReference>
<sequence>MLRYVKSGMMLLSIAYIVIGMMLLIMPQTSLLWICYAFGAVVLITGIVCLIQYARIRGTGFTAPFMLVGGVITAGLGIFTLAKPQVVASFLPIVFGIFIVVDGLSRIGSAIDLAKRKGQKWWVLLLLSIVSVALGILLVLHPFGAAVSVVMVCGILLIVEGAMNLGCILYAAMELRTLDRMATAAANAAMSAIGDALDEAEAAESPADTPVVYDAESKDVSDEE</sequence>
<accession>A0A943DEH2</accession>
<dbReference type="AlphaFoldDB" id="A0A943DEH2"/>
<gene>
    <name evidence="3" type="ORF">KHY36_03015</name>
</gene>
<evidence type="ECO:0000313" key="4">
    <source>
        <dbReference type="Proteomes" id="UP000759273"/>
    </source>
</evidence>
<feature type="transmembrane region" description="Helical" evidence="2">
    <location>
        <begin position="88"/>
        <end position="109"/>
    </location>
</feature>
<keyword evidence="2" id="KW-1133">Transmembrane helix</keyword>
<proteinExistence type="predicted"/>
<feature type="transmembrane region" description="Helical" evidence="2">
    <location>
        <begin position="31"/>
        <end position="51"/>
    </location>
</feature>
<dbReference type="Proteomes" id="UP000759273">
    <property type="component" value="Unassembled WGS sequence"/>
</dbReference>
<protein>
    <submittedName>
        <fullName evidence="3">DUF308 domain-containing protein</fullName>
    </submittedName>
</protein>
<feature type="transmembrane region" description="Helical" evidence="2">
    <location>
        <begin position="7"/>
        <end position="25"/>
    </location>
</feature>
<feature type="transmembrane region" description="Helical" evidence="2">
    <location>
        <begin position="146"/>
        <end position="172"/>
    </location>
</feature>
<dbReference type="PANTHER" id="PTHR34989:SF1">
    <property type="entry name" value="PROTEIN HDED"/>
    <property type="match status" value="1"/>
</dbReference>
<feature type="compositionally biased region" description="Basic and acidic residues" evidence="1">
    <location>
        <begin position="215"/>
        <end position="224"/>
    </location>
</feature>
<evidence type="ECO:0000256" key="2">
    <source>
        <dbReference type="SAM" id="Phobius"/>
    </source>
</evidence>